<keyword evidence="1" id="KW-1133">Transmembrane helix</keyword>
<dbReference type="Proteomes" id="UP000658320">
    <property type="component" value="Unassembled WGS sequence"/>
</dbReference>
<gene>
    <name evidence="2" type="ORF">GCM10010251_67800</name>
</gene>
<reference evidence="2" key="1">
    <citation type="journal article" date="2014" name="Int. J. Syst. Evol. Microbiol.">
        <title>Complete genome sequence of Corynebacterium casei LMG S-19264T (=DSM 44701T), isolated from a smear-ripened cheese.</title>
        <authorList>
            <consortium name="US DOE Joint Genome Institute (JGI-PGF)"/>
            <person name="Walter F."/>
            <person name="Albersmeier A."/>
            <person name="Kalinowski J."/>
            <person name="Ruckert C."/>
        </authorList>
    </citation>
    <scope>NUCLEOTIDE SEQUENCE</scope>
    <source>
        <strain evidence="2">JCM 4346</strain>
    </source>
</reference>
<name>A0A918FJA0_9ACTN</name>
<dbReference type="EMBL" id="BMSX01000019">
    <property type="protein sequence ID" value="GGR41562.1"/>
    <property type="molecule type" value="Genomic_DNA"/>
</dbReference>
<feature type="transmembrane region" description="Helical" evidence="1">
    <location>
        <begin position="15"/>
        <end position="42"/>
    </location>
</feature>
<proteinExistence type="predicted"/>
<feature type="transmembrane region" description="Helical" evidence="1">
    <location>
        <begin position="85"/>
        <end position="104"/>
    </location>
</feature>
<sequence length="140" mass="14908">MSPVSETLSSPRGPLVVAGGVFVAFVLSSSVNALIAVLAHMLGAPEDFDPLKPSSYAFLTALGVLAGSVGWALVRRFSRDPERLLRRLVPSVVVLSFVPDFFLFEEGEVTGVVALLAMHVVVAVIAVQAYRRVMPLSSAR</sequence>
<evidence type="ECO:0000313" key="3">
    <source>
        <dbReference type="Proteomes" id="UP000658320"/>
    </source>
</evidence>
<dbReference type="Pfam" id="PF19545">
    <property type="entry name" value="DUF6069"/>
    <property type="match status" value="1"/>
</dbReference>
<keyword evidence="1" id="KW-0472">Membrane</keyword>
<dbReference type="InterPro" id="IPR045713">
    <property type="entry name" value="DUF6069"/>
</dbReference>
<comment type="caution">
    <text evidence="2">The sequence shown here is derived from an EMBL/GenBank/DDBJ whole genome shotgun (WGS) entry which is preliminary data.</text>
</comment>
<reference evidence="2" key="2">
    <citation type="submission" date="2020-09" db="EMBL/GenBank/DDBJ databases">
        <authorList>
            <person name="Sun Q."/>
            <person name="Ohkuma M."/>
        </authorList>
    </citation>
    <scope>NUCLEOTIDE SEQUENCE</scope>
    <source>
        <strain evidence="2">JCM 4346</strain>
    </source>
</reference>
<evidence type="ECO:0000256" key="1">
    <source>
        <dbReference type="SAM" id="Phobius"/>
    </source>
</evidence>
<dbReference type="RefSeq" id="WP_189941658.1">
    <property type="nucleotide sequence ID" value="NZ_BMSX01000019.1"/>
</dbReference>
<dbReference type="AlphaFoldDB" id="A0A918FJA0"/>
<feature type="transmembrane region" description="Helical" evidence="1">
    <location>
        <begin position="110"/>
        <end position="130"/>
    </location>
</feature>
<protein>
    <submittedName>
        <fullName evidence="2">Uncharacterized protein</fullName>
    </submittedName>
</protein>
<organism evidence="2 3">
    <name type="scientific">Streptomyces aurantiogriseus</name>
    <dbReference type="NCBI Taxonomy" id="66870"/>
    <lineage>
        <taxon>Bacteria</taxon>
        <taxon>Bacillati</taxon>
        <taxon>Actinomycetota</taxon>
        <taxon>Actinomycetes</taxon>
        <taxon>Kitasatosporales</taxon>
        <taxon>Streptomycetaceae</taxon>
        <taxon>Streptomyces</taxon>
    </lineage>
</organism>
<keyword evidence="3" id="KW-1185">Reference proteome</keyword>
<keyword evidence="1" id="KW-0812">Transmembrane</keyword>
<evidence type="ECO:0000313" key="2">
    <source>
        <dbReference type="EMBL" id="GGR41562.1"/>
    </source>
</evidence>
<feature type="transmembrane region" description="Helical" evidence="1">
    <location>
        <begin position="54"/>
        <end position="73"/>
    </location>
</feature>
<accession>A0A918FJA0</accession>